<name>A0ABN5LIT6_9STRE</name>
<dbReference type="CDD" id="cd04301">
    <property type="entry name" value="NAT_SF"/>
    <property type="match status" value="1"/>
</dbReference>
<dbReference type="GeneID" id="93923923"/>
<dbReference type="PANTHER" id="PTHR43072:SF60">
    <property type="entry name" value="L-2,4-DIAMINOBUTYRIC ACID ACETYLTRANSFERASE"/>
    <property type="match status" value="1"/>
</dbReference>
<evidence type="ECO:0000313" key="2">
    <source>
        <dbReference type="EMBL" id="AWN20791.1"/>
    </source>
</evidence>
<proteinExistence type="predicted"/>
<gene>
    <name evidence="2" type="ORF">DK182_05280</name>
</gene>
<evidence type="ECO:0000313" key="3">
    <source>
        <dbReference type="Proteomes" id="UP000245369"/>
    </source>
</evidence>
<dbReference type="PANTHER" id="PTHR43072">
    <property type="entry name" value="N-ACETYLTRANSFERASE"/>
    <property type="match status" value="1"/>
</dbReference>
<organism evidence="2 3">
    <name type="scientific">Streptococcus sobrinus</name>
    <dbReference type="NCBI Taxonomy" id="1310"/>
    <lineage>
        <taxon>Bacteria</taxon>
        <taxon>Bacillati</taxon>
        <taxon>Bacillota</taxon>
        <taxon>Bacilli</taxon>
        <taxon>Lactobacillales</taxon>
        <taxon>Streptococcaceae</taxon>
        <taxon>Streptococcus</taxon>
    </lineage>
</organism>
<dbReference type="InterPro" id="IPR016181">
    <property type="entry name" value="Acyl_CoA_acyltransferase"/>
</dbReference>
<dbReference type="Proteomes" id="UP000245369">
    <property type="component" value="Chromosome"/>
</dbReference>
<dbReference type="Pfam" id="PF00583">
    <property type="entry name" value="Acetyltransf_1"/>
    <property type="match status" value="1"/>
</dbReference>
<feature type="domain" description="N-acetyltransferase" evidence="1">
    <location>
        <begin position="1"/>
        <end position="146"/>
    </location>
</feature>
<evidence type="ECO:0000259" key="1">
    <source>
        <dbReference type="PROSITE" id="PS51186"/>
    </source>
</evidence>
<dbReference type="SUPFAM" id="SSF55729">
    <property type="entry name" value="Acyl-CoA N-acyltransferases (Nat)"/>
    <property type="match status" value="1"/>
</dbReference>
<dbReference type="InterPro" id="IPR000182">
    <property type="entry name" value="GNAT_dom"/>
</dbReference>
<reference evidence="2 3" key="1">
    <citation type="submission" date="2018-05" db="EMBL/GenBank/DDBJ databases">
        <title>Complete genome sequences of Streptococcus sobrinus.</title>
        <authorList>
            <person name="Sales M."/>
            <person name="Jensen P.A."/>
        </authorList>
    </citation>
    <scope>NUCLEOTIDE SEQUENCE [LARGE SCALE GENOMIC DNA]</scope>
    <source>
        <strain evidence="2 3">SL1</strain>
    </source>
</reference>
<accession>A0ABN5LIT6</accession>
<dbReference type="RefSeq" id="WP_002959227.1">
    <property type="nucleotide sequence ID" value="NZ_CP029490.1"/>
</dbReference>
<sequence>MIIRRIREKDLWEVTSLFNDYRQISGQKATSQEAYNFLKERFDKQESLVFVAEKAGKILGFTQVYPIFSSIQMKKAYLLNDLYVIKEARGLGIGSSLVKEVFATAKTQNAAFVLLETAVSNQAAQSVYQSLGMHREDDVYYFSKKF</sequence>
<protein>
    <submittedName>
        <fullName evidence="2">GNAT family N-acetyltransferase</fullName>
    </submittedName>
</protein>
<dbReference type="EMBL" id="CP029490">
    <property type="protein sequence ID" value="AWN20791.1"/>
    <property type="molecule type" value="Genomic_DNA"/>
</dbReference>
<dbReference type="PROSITE" id="PS51186">
    <property type="entry name" value="GNAT"/>
    <property type="match status" value="1"/>
</dbReference>
<dbReference type="Gene3D" id="3.40.630.30">
    <property type="match status" value="1"/>
</dbReference>
<keyword evidence="3" id="KW-1185">Reference proteome</keyword>